<accession>A0ABV8QNA9</accession>
<sequence>MKFNRVKPFIKSLFYIFTSPNYKEFISFSQAGEDRVMKFFFRSLGLKKVTYLEIGTNNPIDINNSYYFYLEGNRGVIIEPNPDLISKIKKHRKHDICLNIGVSGSGKEEVLDFYIFNENDKEKGLSTFSKEEATYVNNTTNIKIAEIRKIPVKPINTILATYFENEAPDFISIDVEGLDLDILKTLNFSRWRPKLLCIETVHYSQSHIKKSNDAIAQFLATHNYSAYAHTGINTIFVDNNLLFK</sequence>
<dbReference type="InterPro" id="IPR006342">
    <property type="entry name" value="FkbM_mtfrase"/>
</dbReference>
<evidence type="ECO:0000313" key="3">
    <source>
        <dbReference type="Proteomes" id="UP001595907"/>
    </source>
</evidence>
<name>A0ABV8QNA9_9BACT</name>
<keyword evidence="2" id="KW-0808">Transferase</keyword>
<dbReference type="InterPro" id="IPR053202">
    <property type="entry name" value="EGF_Rcpt_Signaling_Reg"/>
</dbReference>
<dbReference type="SUPFAM" id="SSF53335">
    <property type="entry name" value="S-adenosyl-L-methionine-dependent methyltransferases"/>
    <property type="match status" value="1"/>
</dbReference>
<comment type="caution">
    <text evidence="2">The sequence shown here is derived from an EMBL/GenBank/DDBJ whole genome shotgun (WGS) entry which is preliminary data.</text>
</comment>
<dbReference type="InterPro" id="IPR029063">
    <property type="entry name" value="SAM-dependent_MTases_sf"/>
</dbReference>
<dbReference type="PANTHER" id="PTHR34009:SF2">
    <property type="entry name" value="PROTEIN STAR"/>
    <property type="match status" value="1"/>
</dbReference>
<dbReference type="RefSeq" id="WP_379706559.1">
    <property type="nucleotide sequence ID" value="NZ_JBHSCZ010000001.1"/>
</dbReference>
<dbReference type="Pfam" id="PF05050">
    <property type="entry name" value="Methyltransf_21"/>
    <property type="match status" value="1"/>
</dbReference>
<dbReference type="GO" id="GO:0008168">
    <property type="term" value="F:methyltransferase activity"/>
    <property type="evidence" value="ECO:0007669"/>
    <property type="project" value="UniProtKB-KW"/>
</dbReference>
<protein>
    <submittedName>
        <fullName evidence="2">FkbM family methyltransferase</fullName>
    </submittedName>
</protein>
<proteinExistence type="predicted"/>
<gene>
    <name evidence="2" type="ORF">ACFOWM_02345</name>
</gene>
<feature type="domain" description="Methyltransferase FkbM" evidence="1">
    <location>
        <begin position="53"/>
        <end position="225"/>
    </location>
</feature>
<dbReference type="GO" id="GO:0032259">
    <property type="term" value="P:methylation"/>
    <property type="evidence" value="ECO:0007669"/>
    <property type="project" value="UniProtKB-KW"/>
</dbReference>
<dbReference type="Proteomes" id="UP001595907">
    <property type="component" value="Unassembled WGS sequence"/>
</dbReference>
<evidence type="ECO:0000259" key="1">
    <source>
        <dbReference type="Pfam" id="PF05050"/>
    </source>
</evidence>
<evidence type="ECO:0000313" key="2">
    <source>
        <dbReference type="EMBL" id="MFC4261706.1"/>
    </source>
</evidence>
<organism evidence="2 3">
    <name type="scientific">Ferruginibacter yonginensis</name>
    <dbReference type="NCBI Taxonomy" id="1310416"/>
    <lineage>
        <taxon>Bacteria</taxon>
        <taxon>Pseudomonadati</taxon>
        <taxon>Bacteroidota</taxon>
        <taxon>Chitinophagia</taxon>
        <taxon>Chitinophagales</taxon>
        <taxon>Chitinophagaceae</taxon>
        <taxon>Ferruginibacter</taxon>
    </lineage>
</organism>
<keyword evidence="2" id="KW-0489">Methyltransferase</keyword>
<dbReference type="EMBL" id="JBHSCZ010000001">
    <property type="protein sequence ID" value="MFC4261706.1"/>
    <property type="molecule type" value="Genomic_DNA"/>
</dbReference>
<reference evidence="3" key="1">
    <citation type="journal article" date="2019" name="Int. J. Syst. Evol. Microbiol.">
        <title>The Global Catalogue of Microorganisms (GCM) 10K type strain sequencing project: providing services to taxonomists for standard genome sequencing and annotation.</title>
        <authorList>
            <consortium name="The Broad Institute Genomics Platform"/>
            <consortium name="The Broad Institute Genome Sequencing Center for Infectious Disease"/>
            <person name="Wu L."/>
            <person name="Ma J."/>
        </authorList>
    </citation>
    <scope>NUCLEOTIDE SEQUENCE [LARGE SCALE GENOMIC DNA]</scope>
    <source>
        <strain evidence="3">CECT 8289</strain>
    </source>
</reference>
<keyword evidence="3" id="KW-1185">Reference proteome</keyword>
<dbReference type="PANTHER" id="PTHR34009">
    <property type="entry name" value="PROTEIN STAR"/>
    <property type="match status" value="1"/>
</dbReference>
<dbReference type="Gene3D" id="3.40.50.150">
    <property type="entry name" value="Vaccinia Virus protein VP39"/>
    <property type="match status" value="1"/>
</dbReference>